<evidence type="ECO:0000313" key="2">
    <source>
        <dbReference type="EMBL" id="EAA19413.1"/>
    </source>
</evidence>
<reference evidence="2 3" key="1">
    <citation type="journal article" date="2002" name="Nature">
        <title>Genome sequence and comparative analysis of the model rodent malaria parasite Plasmodium yoelii yoelii.</title>
        <authorList>
            <person name="Carlton J.M."/>
            <person name="Angiuoli S.V."/>
            <person name="Suh B.B."/>
            <person name="Kooij T.W."/>
            <person name="Pertea M."/>
            <person name="Silva J.C."/>
            <person name="Ermolaeva M.D."/>
            <person name="Allen J.E."/>
            <person name="Selengut J.D."/>
            <person name="Koo H.L."/>
            <person name="Peterson J.D."/>
            <person name="Pop M."/>
            <person name="Kosack D.S."/>
            <person name="Shumway M.F."/>
            <person name="Bidwell S.L."/>
            <person name="Shallom S.J."/>
            <person name="van Aken S.E."/>
            <person name="Riedmuller S.B."/>
            <person name="Feldblyum T.V."/>
            <person name="Cho J.K."/>
            <person name="Quackenbush J."/>
            <person name="Sedegah M."/>
            <person name="Shoaibi A."/>
            <person name="Cummings L.M."/>
            <person name="Florens L."/>
            <person name="Yates J.R."/>
            <person name="Raine J.D."/>
            <person name="Sinden R.E."/>
            <person name="Harris M.A."/>
            <person name="Cunningham D.A."/>
            <person name="Preiser P.R."/>
            <person name="Bergman L.W."/>
            <person name="Vaidya A.B."/>
            <person name="van Lin L.H."/>
            <person name="Janse C.J."/>
            <person name="Waters A.P."/>
            <person name="Smith H.O."/>
            <person name="White O.R."/>
            <person name="Salzberg S.L."/>
            <person name="Venter J.C."/>
            <person name="Fraser C.M."/>
            <person name="Hoffman S.L."/>
            <person name="Gardner M.J."/>
            <person name="Carucci D.J."/>
        </authorList>
    </citation>
    <scope>NUCLEOTIDE SEQUENCE [LARGE SCALE GENOMIC DNA]</scope>
    <source>
        <strain evidence="2 3">17XNL</strain>
    </source>
</reference>
<dbReference type="InParanoid" id="Q7R907"/>
<name>Q7R907_PLAYO</name>
<evidence type="ECO:0000256" key="1">
    <source>
        <dbReference type="SAM" id="Phobius"/>
    </source>
</evidence>
<sequence>MLVVNIFSIINFLNEKLAYVRDIGMYNWEQSLYTKINMYKHYLCIVIIFFLFEIILHTLNITLRLFSRNIALIQYTIEFVMWASVLYIFRYREDVLYYSILYGNTPFKTVPLYIYNYKEESCKNPEFDIETKNEKDNAPIIILNPLEFPNQNLLSSLDVGWIVRHHYQRLNI</sequence>
<accession>Q7R907</accession>
<keyword evidence="1" id="KW-1133">Transmembrane helix</keyword>
<gene>
    <name evidence="2" type="ORF">PY07063</name>
</gene>
<feature type="transmembrane region" description="Helical" evidence="1">
    <location>
        <begin position="42"/>
        <end position="66"/>
    </location>
</feature>
<keyword evidence="1" id="KW-0812">Transmembrane</keyword>
<keyword evidence="1" id="KW-0472">Membrane</keyword>
<evidence type="ECO:0000313" key="3">
    <source>
        <dbReference type="Proteomes" id="UP000008553"/>
    </source>
</evidence>
<comment type="caution">
    <text evidence="2">The sequence shown here is derived from an EMBL/GenBank/DDBJ whole genome shotgun (WGS) entry which is preliminary data.</text>
</comment>
<dbReference type="PANTHER" id="PTHR36329">
    <property type="entry name" value="TRANSMEMBRANE PROTEIN"/>
    <property type="match status" value="1"/>
</dbReference>
<organism evidence="2 3">
    <name type="scientific">Plasmodium yoelii yoelii</name>
    <dbReference type="NCBI Taxonomy" id="73239"/>
    <lineage>
        <taxon>Eukaryota</taxon>
        <taxon>Sar</taxon>
        <taxon>Alveolata</taxon>
        <taxon>Apicomplexa</taxon>
        <taxon>Aconoidasida</taxon>
        <taxon>Haemosporida</taxon>
        <taxon>Plasmodiidae</taxon>
        <taxon>Plasmodium</taxon>
        <taxon>Plasmodium (Vinckeia)</taxon>
    </lineage>
</organism>
<dbReference type="AlphaFoldDB" id="Q7R907"/>
<dbReference type="Proteomes" id="UP000008553">
    <property type="component" value="Unassembled WGS sequence"/>
</dbReference>
<dbReference type="PaxDb" id="73239-Q7R907"/>
<protein>
    <submittedName>
        <fullName evidence="2">Uncharacterized protein</fullName>
    </submittedName>
</protein>
<dbReference type="EMBL" id="AABL01002512">
    <property type="protein sequence ID" value="EAA19413.1"/>
    <property type="molecule type" value="Genomic_DNA"/>
</dbReference>
<keyword evidence="3" id="KW-1185">Reference proteome</keyword>
<dbReference type="PANTHER" id="PTHR36329:SF1">
    <property type="entry name" value="TRANSMEMBRANE PROTEIN"/>
    <property type="match status" value="1"/>
</dbReference>
<feature type="transmembrane region" description="Helical" evidence="1">
    <location>
        <begin position="72"/>
        <end position="89"/>
    </location>
</feature>
<proteinExistence type="predicted"/>